<feature type="region of interest" description="Disordered" evidence="1">
    <location>
        <begin position="1"/>
        <end position="29"/>
    </location>
</feature>
<accession>A0ABN8IIW5</accession>
<name>A0ABN8IIW5_9NEOP</name>
<feature type="non-terminal residue" evidence="2">
    <location>
        <position position="148"/>
    </location>
</feature>
<gene>
    <name evidence="2" type="ORF">IPOD504_LOCUS9761</name>
</gene>
<evidence type="ECO:0000256" key="1">
    <source>
        <dbReference type="SAM" id="MobiDB-lite"/>
    </source>
</evidence>
<dbReference type="Proteomes" id="UP000837857">
    <property type="component" value="Chromosome 23"/>
</dbReference>
<keyword evidence="3" id="KW-1185">Reference proteome</keyword>
<feature type="compositionally biased region" description="Basic and acidic residues" evidence="1">
    <location>
        <begin position="1"/>
        <end position="23"/>
    </location>
</feature>
<organism evidence="2 3">
    <name type="scientific">Iphiclides podalirius</name>
    <name type="common">scarce swallowtail</name>
    <dbReference type="NCBI Taxonomy" id="110791"/>
    <lineage>
        <taxon>Eukaryota</taxon>
        <taxon>Metazoa</taxon>
        <taxon>Ecdysozoa</taxon>
        <taxon>Arthropoda</taxon>
        <taxon>Hexapoda</taxon>
        <taxon>Insecta</taxon>
        <taxon>Pterygota</taxon>
        <taxon>Neoptera</taxon>
        <taxon>Endopterygota</taxon>
        <taxon>Lepidoptera</taxon>
        <taxon>Glossata</taxon>
        <taxon>Ditrysia</taxon>
        <taxon>Papilionoidea</taxon>
        <taxon>Papilionidae</taxon>
        <taxon>Papilioninae</taxon>
        <taxon>Iphiclides</taxon>
    </lineage>
</organism>
<feature type="region of interest" description="Disordered" evidence="1">
    <location>
        <begin position="62"/>
        <end position="85"/>
    </location>
</feature>
<evidence type="ECO:0000313" key="2">
    <source>
        <dbReference type="EMBL" id="CAH2056570.1"/>
    </source>
</evidence>
<evidence type="ECO:0000313" key="3">
    <source>
        <dbReference type="Proteomes" id="UP000837857"/>
    </source>
</evidence>
<reference evidence="2" key="1">
    <citation type="submission" date="2022-03" db="EMBL/GenBank/DDBJ databases">
        <authorList>
            <person name="Martin H S."/>
        </authorList>
    </citation>
    <scope>NUCLEOTIDE SEQUENCE</scope>
</reference>
<sequence>MGWGRIGDDVRQLPRRQSERAADRPTLPRAQLRPIQCPLNKTQTHRVGDCSRNTDARRSLMRKTMWSSRPVGELLPSKHHSKGDANSARTYRYFNYRLTAPRDEYLCCRVTERRLDTPRDAPERDDLSLVKLANQTLTNCVARRITTQ</sequence>
<proteinExistence type="predicted"/>
<protein>
    <submittedName>
        <fullName evidence="2">Uncharacterized protein</fullName>
    </submittedName>
</protein>
<dbReference type="EMBL" id="OW152835">
    <property type="protein sequence ID" value="CAH2056570.1"/>
    <property type="molecule type" value="Genomic_DNA"/>
</dbReference>